<dbReference type="AlphaFoldDB" id="A7FAQ8"/>
<dbReference type="EMBL" id="CP000111">
    <property type="protein sequence ID" value="ABS83232.1"/>
    <property type="molecule type" value="Genomic_DNA"/>
</dbReference>
<dbReference type="Proteomes" id="UP000002715">
    <property type="component" value="Chromosome"/>
</dbReference>
<organism evidence="1 2">
    <name type="scientific">Prochlorococcus marinus (strain MIT 9312)</name>
    <dbReference type="NCBI Taxonomy" id="74546"/>
    <lineage>
        <taxon>Bacteria</taxon>
        <taxon>Bacillati</taxon>
        <taxon>Cyanobacteriota</taxon>
        <taxon>Cyanophyceae</taxon>
        <taxon>Synechococcales</taxon>
        <taxon>Prochlorococcaceae</taxon>
        <taxon>Prochlorococcus</taxon>
    </lineage>
</organism>
<gene>
    <name evidence="1" type="ordered locus">PMT9312_1963</name>
</gene>
<sequence>MKELQENTIDQIRTLLRYLTDTDLLNNKEVLRCLDVIAREHGGEVVDKN</sequence>
<dbReference type="KEGG" id="pmi:PMT9312_1963"/>
<evidence type="ECO:0000313" key="1">
    <source>
        <dbReference type="EMBL" id="ABS83232.1"/>
    </source>
</evidence>
<name>A7FAQ8_PROM9</name>
<proteinExistence type="predicted"/>
<dbReference type="RefSeq" id="WP_193741821.1">
    <property type="nucleotide sequence ID" value="NC_007577.1"/>
</dbReference>
<evidence type="ECO:0000313" key="2">
    <source>
        <dbReference type="Proteomes" id="UP000002715"/>
    </source>
</evidence>
<reference evidence="2" key="1">
    <citation type="submission" date="2005-07" db="EMBL/GenBank/DDBJ databases">
        <title>Complete sequence of Prochlorococcus marinus str. MIT 9312.</title>
        <authorList>
            <consortium name="US DOE Joint Genome Institute"/>
            <person name="Copeland A."/>
            <person name="Lucas S."/>
            <person name="Lapidus A."/>
            <person name="Barry K."/>
            <person name="Detter J.C."/>
            <person name="Glavina T."/>
            <person name="Hammon N."/>
            <person name="Israni S."/>
            <person name="Pitluck S."/>
            <person name="Thiel J."/>
            <person name="Schmutz J."/>
            <person name="Larimer F."/>
            <person name="Land M."/>
            <person name="Kyrpides N."/>
            <person name="Lykidis A."/>
            <person name="Richardson P."/>
        </authorList>
    </citation>
    <scope>NUCLEOTIDE SEQUENCE [LARGE SCALE GENOMIC DNA]</scope>
    <source>
        <strain evidence="2">MIT 9312</strain>
    </source>
</reference>
<dbReference type="HOGENOM" id="CLU_209184_0_0_3"/>
<protein>
    <submittedName>
        <fullName evidence="1">Uncharacterized protein</fullName>
    </submittedName>
</protein>
<accession>A7FAQ8</accession>